<dbReference type="SMART" id="SM00451">
    <property type="entry name" value="ZnF_U1"/>
    <property type="match status" value="1"/>
</dbReference>
<feature type="region of interest" description="Disordered" evidence="5">
    <location>
        <begin position="528"/>
        <end position="549"/>
    </location>
</feature>
<dbReference type="GO" id="GO:0003676">
    <property type="term" value="F:nucleic acid binding"/>
    <property type="evidence" value="ECO:0007669"/>
    <property type="project" value="InterPro"/>
</dbReference>
<dbReference type="Proteomes" id="UP001201163">
    <property type="component" value="Unassembled WGS sequence"/>
</dbReference>
<dbReference type="EMBL" id="JAKELL010000013">
    <property type="protein sequence ID" value="KAH8994792.1"/>
    <property type="molecule type" value="Genomic_DNA"/>
</dbReference>
<evidence type="ECO:0000256" key="5">
    <source>
        <dbReference type="SAM" id="MobiDB-lite"/>
    </source>
</evidence>
<keyword evidence="1" id="KW-0479">Metal-binding</keyword>
<evidence type="ECO:0000256" key="1">
    <source>
        <dbReference type="ARBA" id="ARBA00022723"/>
    </source>
</evidence>
<keyword evidence="3" id="KW-0862">Zinc</keyword>
<dbReference type="SMART" id="SM00355">
    <property type="entry name" value="ZnF_C2H2"/>
    <property type="match status" value="2"/>
</dbReference>
<dbReference type="GO" id="GO:0005737">
    <property type="term" value="C:cytoplasm"/>
    <property type="evidence" value="ECO:0007669"/>
    <property type="project" value="TreeGrafter"/>
</dbReference>
<dbReference type="InterPro" id="IPR036869">
    <property type="entry name" value="J_dom_sf"/>
</dbReference>
<evidence type="ECO:0000313" key="9">
    <source>
        <dbReference type="Proteomes" id="UP001201163"/>
    </source>
</evidence>
<dbReference type="PROSITE" id="PS50157">
    <property type="entry name" value="ZINC_FINGER_C2H2_2"/>
    <property type="match status" value="1"/>
</dbReference>
<evidence type="ECO:0000259" key="7">
    <source>
        <dbReference type="PROSITE" id="PS50157"/>
    </source>
</evidence>
<feature type="compositionally biased region" description="Low complexity" evidence="5">
    <location>
        <begin position="432"/>
        <end position="444"/>
    </location>
</feature>
<dbReference type="InterPro" id="IPR018253">
    <property type="entry name" value="DnaJ_domain_CS"/>
</dbReference>
<dbReference type="InterPro" id="IPR013087">
    <property type="entry name" value="Znf_C2H2_type"/>
</dbReference>
<dbReference type="PANTHER" id="PTHR44029:SF1">
    <property type="entry name" value="DNAJ HOMOLOG SUBFAMILY C MEMBER 21"/>
    <property type="match status" value="1"/>
</dbReference>
<evidence type="ECO:0000313" key="8">
    <source>
        <dbReference type="EMBL" id="KAH8994792.1"/>
    </source>
</evidence>
<dbReference type="Pfam" id="PF00226">
    <property type="entry name" value="DnaJ"/>
    <property type="match status" value="1"/>
</dbReference>
<dbReference type="InterPro" id="IPR022755">
    <property type="entry name" value="Znf_C2H2_jaz"/>
</dbReference>
<gene>
    <name evidence="8" type="ORF">EDB92DRAFT_1934090</name>
</gene>
<dbReference type="SUPFAM" id="SSF57667">
    <property type="entry name" value="beta-beta-alpha zinc fingers"/>
    <property type="match status" value="1"/>
</dbReference>
<feature type="compositionally biased region" description="Basic and acidic residues" evidence="5">
    <location>
        <begin position="481"/>
        <end position="502"/>
    </location>
</feature>
<dbReference type="PROSITE" id="PS00636">
    <property type="entry name" value="DNAJ_1"/>
    <property type="match status" value="1"/>
</dbReference>
<evidence type="ECO:0000256" key="2">
    <source>
        <dbReference type="ARBA" id="ARBA00022771"/>
    </source>
</evidence>
<dbReference type="CDD" id="cd06257">
    <property type="entry name" value="DnaJ"/>
    <property type="match status" value="1"/>
</dbReference>
<dbReference type="Pfam" id="PF12171">
    <property type="entry name" value="zf-C2H2_jaz"/>
    <property type="match status" value="1"/>
</dbReference>
<feature type="compositionally biased region" description="Low complexity" evidence="5">
    <location>
        <begin position="272"/>
        <end position="282"/>
    </location>
</feature>
<feature type="compositionally biased region" description="Acidic residues" evidence="5">
    <location>
        <begin position="358"/>
        <end position="393"/>
    </location>
</feature>
<comment type="caution">
    <text evidence="8">The sequence shown here is derived from an EMBL/GenBank/DDBJ whole genome shotgun (WGS) entry which is preliminary data.</text>
</comment>
<dbReference type="Gene3D" id="1.10.287.110">
    <property type="entry name" value="DnaJ domain"/>
    <property type="match status" value="1"/>
</dbReference>
<dbReference type="PRINTS" id="PR00625">
    <property type="entry name" value="JDOMAIN"/>
</dbReference>
<sequence length="549" mass="62099">MGASESRSHQEADDAAAAAAAQDYYAILEVDEDASADEIRRAFRRLALVHHPDKNHDDPEGATRRFAALQQAYEVLSDEQERAWYDSHRSALAPEPDAETVINDIKTGAAPARARDRGLTVRHIQAFLNPSMWSSFDDGADGFFTIYRNLFDRLAREERLSNTVEFPSFGYSTWDWAAPSKERPSEAARHFYNFWLNFTTDKEFAWSDQWNVSEAPDRQVRRLMEKDNKKARDSARKEYNETVKALVMFVRKRDPRYKAHIARQAQSPTPTPATAAAGTMTPKRTAPRSTFVAQDWQKVAELSDAAADLEWVRAEGTEDEEWECIACNKTFRSEAAWNSHERSKKHLRTVEQLKREMQEEELELELGPDDGEFADSDAEDHEEVDDDIGDEEPPMASPDRTPAPNKEEGSTEAKDPERRPGRQRRTPKKFHTPSLEPSPTPSTEGDPELPRDNRETLELGEPHNDEQDGGEAGTANPTKGEMSKREKRRAREAAKKAREGEAKGGCACNVCGEKFDSKTKMFEHINREGHALAGTRDGNIPKKKGKKTR</sequence>
<dbReference type="InterPro" id="IPR036236">
    <property type="entry name" value="Znf_C2H2_sf"/>
</dbReference>
<keyword evidence="2 4" id="KW-0863">Zinc-finger</keyword>
<reference evidence="8" key="1">
    <citation type="submission" date="2022-01" db="EMBL/GenBank/DDBJ databases">
        <title>Comparative genomics reveals a dynamic genome evolution in the ectomycorrhizal milk-cap (Lactarius) mushrooms.</title>
        <authorList>
            <consortium name="DOE Joint Genome Institute"/>
            <person name="Lebreton A."/>
            <person name="Tang N."/>
            <person name="Kuo A."/>
            <person name="LaButti K."/>
            <person name="Drula E."/>
            <person name="Barry K."/>
            <person name="Clum A."/>
            <person name="Lipzen A."/>
            <person name="Mousain D."/>
            <person name="Ng V."/>
            <person name="Wang R."/>
            <person name="Wang X."/>
            <person name="Dai Y."/>
            <person name="Henrissat B."/>
            <person name="Grigoriev I.V."/>
            <person name="Guerin-Laguette A."/>
            <person name="Yu F."/>
            <person name="Martin F.M."/>
        </authorList>
    </citation>
    <scope>NUCLEOTIDE SEQUENCE</scope>
    <source>
        <strain evidence="8">QP</strain>
    </source>
</reference>
<dbReference type="InterPro" id="IPR001623">
    <property type="entry name" value="DnaJ_domain"/>
</dbReference>
<name>A0AAD4LK02_9AGAM</name>
<dbReference type="InterPro" id="IPR003604">
    <property type="entry name" value="Matrin/U1-like-C_Znf_C2H2"/>
</dbReference>
<keyword evidence="9" id="KW-1185">Reference proteome</keyword>
<evidence type="ECO:0000256" key="4">
    <source>
        <dbReference type="PROSITE-ProRule" id="PRU00042"/>
    </source>
</evidence>
<evidence type="ECO:0000259" key="6">
    <source>
        <dbReference type="PROSITE" id="PS50076"/>
    </source>
</evidence>
<feature type="domain" description="J" evidence="6">
    <location>
        <begin position="23"/>
        <end position="89"/>
    </location>
</feature>
<organism evidence="8 9">
    <name type="scientific">Lactarius akahatsu</name>
    <dbReference type="NCBI Taxonomy" id="416441"/>
    <lineage>
        <taxon>Eukaryota</taxon>
        <taxon>Fungi</taxon>
        <taxon>Dikarya</taxon>
        <taxon>Basidiomycota</taxon>
        <taxon>Agaricomycotina</taxon>
        <taxon>Agaricomycetes</taxon>
        <taxon>Russulales</taxon>
        <taxon>Russulaceae</taxon>
        <taxon>Lactarius</taxon>
    </lineage>
</organism>
<feature type="compositionally biased region" description="Basic and acidic residues" evidence="5">
    <location>
        <begin position="405"/>
        <end position="420"/>
    </location>
</feature>
<dbReference type="AlphaFoldDB" id="A0AAD4LK02"/>
<dbReference type="PROSITE" id="PS00028">
    <property type="entry name" value="ZINC_FINGER_C2H2_1"/>
    <property type="match status" value="2"/>
</dbReference>
<dbReference type="Gene3D" id="3.30.160.60">
    <property type="entry name" value="Classic Zinc Finger"/>
    <property type="match status" value="1"/>
</dbReference>
<feature type="region of interest" description="Disordered" evidence="5">
    <location>
        <begin position="261"/>
        <end position="286"/>
    </location>
</feature>
<proteinExistence type="predicted"/>
<dbReference type="SMART" id="SM00271">
    <property type="entry name" value="DnaJ"/>
    <property type="match status" value="1"/>
</dbReference>
<dbReference type="GO" id="GO:0008270">
    <property type="term" value="F:zinc ion binding"/>
    <property type="evidence" value="ECO:0007669"/>
    <property type="project" value="UniProtKB-KW"/>
</dbReference>
<dbReference type="PROSITE" id="PS50076">
    <property type="entry name" value="DNAJ_2"/>
    <property type="match status" value="1"/>
</dbReference>
<accession>A0AAD4LK02</accession>
<dbReference type="PANTHER" id="PTHR44029">
    <property type="entry name" value="DNAJ HOMOLOG SUBFAMILY C MEMBER 21"/>
    <property type="match status" value="1"/>
</dbReference>
<dbReference type="SUPFAM" id="SSF46565">
    <property type="entry name" value="Chaperone J-domain"/>
    <property type="match status" value="1"/>
</dbReference>
<dbReference type="Pfam" id="PF21884">
    <property type="entry name" value="ZUO1-like_ZHD"/>
    <property type="match status" value="1"/>
</dbReference>
<feature type="compositionally biased region" description="Basic and acidic residues" evidence="5">
    <location>
        <begin position="448"/>
        <end position="466"/>
    </location>
</feature>
<dbReference type="InterPro" id="IPR054076">
    <property type="entry name" value="ZUO1-like_ZHD"/>
</dbReference>
<dbReference type="InterPro" id="IPR051964">
    <property type="entry name" value="Chaperone_stress_response"/>
</dbReference>
<feature type="domain" description="C2H2-type" evidence="7">
    <location>
        <begin position="322"/>
        <end position="346"/>
    </location>
</feature>
<protein>
    <submittedName>
        <fullName evidence="8">DnaJ-domain-containing protein</fullName>
    </submittedName>
</protein>
<feature type="compositionally biased region" description="Basic residues" evidence="5">
    <location>
        <begin position="421"/>
        <end position="431"/>
    </location>
</feature>
<feature type="region of interest" description="Disordered" evidence="5">
    <location>
        <begin position="358"/>
        <end position="510"/>
    </location>
</feature>
<evidence type="ECO:0000256" key="3">
    <source>
        <dbReference type="ARBA" id="ARBA00022833"/>
    </source>
</evidence>